<dbReference type="PROSITE" id="PS51767">
    <property type="entry name" value="PEPTIDASE_A1"/>
    <property type="match status" value="1"/>
</dbReference>
<feature type="compositionally biased region" description="Low complexity" evidence="4">
    <location>
        <begin position="951"/>
        <end position="1034"/>
    </location>
</feature>
<evidence type="ECO:0000256" key="1">
    <source>
        <dbReference type="ARBA" id="ARBA00007447"/>
    </source>
</evidence>
<comment type="similarity">
    <text evidence="1">Belongs to the peptidase A1 family.</text>
</comment>
<dbReference type="InterPro" id="IPR034164">
    <property type="entry name" value="Pepsin-like_dom"/>
</dbReference>
<dbReference type="AlphaFoldDB" id="A0A914CWM3"/>
<evidence type="ECO:0000259" key="6">
    <source>
        <dbReference type="PROSITE" id="PS51767"/>
    </source>
</evidence>
<keyword evidence="3" id="KW-1015">Disulfide bond</keyword>
<dbReference type="Gene3D" id="2.40.70.10">
    <property type="entry name" value="Acid Proteases"/>
    <property type="match status" value="2"/>
</dbReference>
<feature type="disulfide bond" evidence="3">
    <location>
        <begin position="324"/>
        <end position="358"/>
    </location>
</feature>
<dbReference type="CDD" id="cd05471">
    <property type="entry name" value="pepsin_like"/>
    <property type="match status" value="1"/>
</dbReference>
<dbReference type="SUPFAM" id="SSF50630">
    <property type="entry name" value="Acid proteases"/>
    <property type="match status" value="1"/>
</dbReference>
<feature type="compositionally biased region" description="Low complexity" evidence="4">
    <location>
        <begin position="1049"/>
        <end position="1120"/>
    </location>
</feature>
<feature type="chain" id="PRO_5037116375" evidence="5">
    <location>
        <begin position="21"/>
        <end position="1146"/>
    </location>
</feature>
<dbReference type="InterPro" id="IPR001461">
    <property type="entry name" value="Aspartic_peptidase_A1"/>
</dbReference>
<proteinExistence type="inferred from homology"/>
<dbReference type="Proteomes" id="UP000887540">
    <property type="component" value="Unplaced"/>
</dbReference>
<dbReference type="InterPro" id="IPR033121">
    <property type="entry name" value="PEPTIDASE_A1"/>
</dbReference>
<evidence type="ECO:0000313" key="8">
    <source>
        <dbReference type="WBParaSite" id="ACRNAN_scaffold1565.g7040.t1"/>
    </source>
</evidence>
<dbReference type="Pfam" id="PF19283">
    <property type="entry name" value="APEH_N"/>
    <property type="match status" value="1"/>
</dbReference>
<dbReference type="GO" id="GO:0006508">
    <property type="term" value="P:proteolysis"/>
    <property type="evidence" value="ECO:0007669"/>
    <property type="project" value="InterPro"/>
</dbReference>
<dbReference type="InterPro" id="IPR045550">
    <property type="entry name" value="AARE_N"/>
</dbReference>
<keyword evidence="7" id="KW-1185">Reference proteome</keyword>
<dbReference type="PANTHER" id="PTHR47966:SF8">
    <property type="entry name" value="ASPARTIC PROTEASE 1-RELATED"/>
    <property type="match status" value="1"/>
</dbReference>
<keyword evidence="5" id="KW-0732">Signal</keyword>
<feature type="domain" description="Peptidase A1" evidence="6">
    <location>
        <begin position="74"/>
        <end position="398"/>
    </location>
</feature>
<dbReference type="GO" id="GO:0004190">
    <property type="term" value="F:aspartic-type endopeptidase activity"/>
    <property type="evidence" value="ECO:0007669"/>
    <property type="project" value="InterPro"/>
</dbReference>
<name>A0A914CWM3_9BILA</name>
<dbReference type="WBParaSite" id="ACRNAN_scaffold1565.g7040.t1">
    <property type="protein sequence ID" value="ACRNAN_scaffold1565.g7040.t1"/>
    <property type="gene ID" value="ACRNAN_scaffold1565.g7040"/>
</dbReference>
<dbReference type="PRINTS" id="PR00792">
    <property type="entry name" value="PEPSIN"/>
</dbReference>
<sequence length="1146" mass="124872">MRFIFTLFLIFVLSISATTSKVVLPLRHHLGLRNQLIREGKWEQFRDRLERNKLNPREKFTGTVPLYDYFNDFFSHTIQLGTPGQTLIVRADTGSSNLWVMDKNKCKESQCLGFPSLTSNFNRTLFDSNKSSTYSIVNQKFSSDVCLNGTLSSDLLYLPGFGLLTQQFGLCYDVDRFMGLHPFDGYLGLAWPSLAADGATPVVQNLIANGSFTQPVFSVYLANDNTGSITFGRDTAGSITYGGFDTYNCGPNISYVPLSSKTYWQFTLTSFTFGSYSIKKNQQAVVTTGEAIIILPDNVLQTIVTMVNASAASVVDGAKWVVPCNLAPSFPSLTFNIGGNNYVITGTYYTEPINATTCALRIESPSGFSFGPAWVLGTPFIRNYCVHHDVGNSRVELLRPYTCVELCSLYLNQYKELSFYTSSICKISKNEMSSNLATIKKFRDLYQELAQIPLVLSARISRQDFNPNALVVQSVWGYRDLPMKKVVKFERSAVLSVGELELASLQSFSLMNPDIKMVSHSRTGDKSATLVIVGSGKEKKTYIRITDNVTNLNIKTVEVSGLKKHGTVHAAAEFGTLQWSHAEDKVLYLAERQETPKEYFDADIDWEKGEGLELLGEKFTQTESWGEAMFEIKKPVLCILDIQEGTVSVLDSIPEDISPMFAQFTPNDEGIIFYGLKASPFKLGKVYCDNRPGSLYFYDLEVEQLKALGEEDVSITQLNISPNKELVYFQHPSKGPHQGTYGLYKISSDREKKGEVVVPIVQKPSKLGDFPGFYVPIVPERCWCNDGKRIVLTTHWGSKLETVIVDITTGSITKISNIERVFGSWTVFDVFDDHVVAAFSAPNQPHTLMIAKIPPAGQENSIDWTAIEATDLTVLEVDVNECLCIFKKMENEPVIAQTQQNEVFETTSPPENVPSEGDNKEAEQSQAPVAESTPVTEGEPTPAADSATASETAQVAVQEAAPAGEVEAAPVAEPETAPVANQEAAPVAEPEAAPVAEPETAPAVSVAVEEAAPAPVAEPEVAPVSEPETAPAAPFAVQEEAPAPVSEQETAPVAEPESATTTEPETAPVTEPEPATVTEPETVPVAESETAQATESEAAPAAESEPTPVTESETAPVAEPAVAELAAAIAEAQVETPATVEQAEPS</sequence>
<evidence type="ECO:0000256" key="2">
    <source>
        <dbReference type="ARBA" id="ARBA00010040"/>
    </source>
</evidence>
<dbReference type="SUPFAM" id="SSF82171">
    <property type="entry name" value="DPP6 N-terminal domain-like"/>
    <property type="match status" value="1"/>
</dbReference>
<reference evidence="8" key="1">
    <citation type="submission" date="2022-11" db="UniProtKB">
        <authorList>
            <consortium name="WormBaseParasite"/>
        </authorList>
    </citation>
    <scope>IDENTIFICATION</scope>
</reference>
<organism evidence="7 8">
    <name type="scientific">Acrobeloides nanus</name>
    <dbReference type="NCBI Taxonomy" id="290746"/>
    <lineage>
        <taxon>Eukaryota</taxon>
        <taxon>Metazoa</taxon>
        <taxon>Ecdysozoa</taxon>
        <taxon>Nematoda</taxon>
        <taxon>Chromadorea</taxon>
        <taxon>Rhabditida</taxon>
        <taxon>Tylenchina</taxon>
        <taxon>Cephalobomorpha</taxon>
        <taxon>Cephaloboidea</taxon>
        <taxon>Cephalobidae</taxon>
        <taxon>Acrobeloides</taxon>
    </lineage>
</organism>
<dbReference type="GO" id="GO:0005764">
    <property type="term" value="C:lysosome"/>
    <property type="evidence" value="ECO:0007669"/>
    <property type="project" value="TreeGrafter"/>
</dbReference>
<feature type="signal peptide" evidence="5">
    <location>
        <begin position="1"/>
        <end position="20"/>
    </location>
</feature>
<dbReference type="PANTHER" id="PTHR47966">
    <property type="entry name" value="BETA-SITE APP-CLEAVING ENZYME, ISOFORM A-RELATED"/>
    <property type="match status" value="1"/>
</dbReference>
<evidence type="ECO:0000256" key="3">
    <source>
        <dbReference type="PIRSR" id="PIRSR601461-2"/>
    </source>
</evidence>
<evidence type="ECO:0000313" key="7">
    <source>
        <dbReference type="Proteomes" id="UP000887540"/>
    </source>
</evidence>
<comment type="similarity">
    <text evidence="2">Belongs to the peptidase S9C family.</text>
</comment>
<accession>A0A914CWM3</accession>
<evidence type="ECO:0000256" key="5">
    <source>
        <dbReference type="SAM" id="SignalP"/>
    </source>
</evidence>
<protein>
    <submittedName>
        <fullName evidence="8">Peptidase A1 domain-containing protein</fullName>
    </submittedName>
</protein>
<feature type="region of interest" description="Disordered" evidence="4">
    <location>
        <begin position="898"/>
        <end position="1120"/>
    </location>
</feature>
<evidence type="ECO:0000256" key="4">
    <source>
        <dbReference type="SAM" id="MobiDB-lite"/>
    </source>
</evidence>
<dbReference type="Pfam" id="PF00026">
    <property type="entry name" value="Asp"/>
    <property type="match status" value="1"/>
</dbReference>
<feature type="compositionally biased region" description="Polar residues" evidence="4">
    <location>
        <begin position="898"/>
        <end position="910"/>
    </location>
</feature>
<dbReference type="InterPro" id="IPR021109">
    <property type="entry name" value="Peptidase_aspartic_dom_sf"/>
</dbReference>